<accession>A0A6J7IA69</accession>
<organism evidence="2">
    <name type="scientific">freshwater metagenome</name>
    <dbReference type="NCBI Taxonomy" id="449393"/>
    <lineage>
        <taxon>unclassified sequences</taxon>
        <taxon>metagenomes</taxon>
        <taxon>ecological metagenomes</taxon>
    </lineage>
</organism>
<feature type="transmembrane region" description="Helical" evidence="1">
    <location>
        <begin position="104"/>
        <end position="123"/>
    </location>
</feature>
<feature type="transmembrane region" description="Helical" evidence="1">
    <location>
        <begin position="54"/>
        <end position="74"/>
    </location>
</feature>
<reference evidence="2" key="1">
    <citation type="submission" date="2020-05" db="EMBL/GenBank/DDBJ databases">
        <authorList>
            <person name="Chiriac C."/>
            <person name="Salcher M."/>
            <person name="Ghai R."/>
            <person name="Kavagutti S V."/>
        </authorList>
    </citation>
    <scope>NUCLEOTIDE SEQUENCE</scope>
</reference>
<proteinExistence type="predicted"/>
<evidence type="ECO:0000256" key="1">
    <source>
        <dbReference type="SAM" id="Phobius"/>
    </source>
</evidence>
<dbReference type="EMBL" id="CAFBMR010000109">
    <property type="protein sequence ID" value="CAB4927580.1"/>
    <property type="molecule type" value="Genomic_DNA"/>
</dbReference>
<evidence type="ECO:0000313" key="2">
    <source>
        <dbReference type="EMBL" id="CAB4927580.1"/>
    </source>
</evidence>
<keyword evidence="1" id="KW-0812">Transmembrane</keyword>
<keyword evidence="1" id="KW-1133">Transmembrane helix</keyword>
<protein>
    <submittedName>
        <fullName evidence="2">Unannotated protein</fullName>
    </submittedName>
</protein>
<sequence length="139" mass="15259">MPTPDMAARPRTVTFAAIMMLVAAIGYAVGVVVCIWLLANPQDQSFYGREVSDWFWVFQGVLDLALVFGFVWIARLALRGEYGAGMTITMLAALNIFFSLFSLLHVYGAVELILSVAVLIANLSPRAQAWYVRNLPTAG</sequence>
<keyword evidence="1" id="KW-0472">Membrane</keyword>
<feature type="transmembrane region" description="Helical" evidence="1">
    <location>
        <begin position="12"/>
        <end position="39"/>
    </location>
</feature>
<name>A0A6J7IA69_9ZZZZ</name>
<gene>
    <name evidence="2" type="ORF">UFOPK3610_01762</name>
</gene>
<dbReference type="AlphaFoldDB" id="A0A6J7IA69"/>